<dbReference type="GO" id="GO:0046933">
    <property type="term" value="F:proton-transporting ATP synthase activity, rotational mechanism"/>
    <property type="evidence" value="ECO:0007669"/>
    <property type="project" value="UniProtKB-UniRule"/>
</dbReference>
<reference evidence="10" key="1">
    <citation type="submission" date="2017-11" db="EMBL/GenBank/DDBJ databases">
        <authorList>
            <person name="Zhu W."/>
        </authorList>
    </citation>
    <scope>NUCLEOTIDE SEQUENCE [LARGE SCALE GENOMIC DNA]</scope>
    <source>
        <strain evidence="10">160</strain>
    </source>
</reference>
<evidence type="ECO:0000256" key="7">
    <source>
        <dbReference type="ARBA" id="ARBA00023310"/>
    </source>
</evidence>
<evidence type="ECO:0000256" key="5">
    <source>
        <dbReference type="ARBA" id="ARBA00023136"/>
    </source>
</evidence>
<dbReference type="PANTHER" id="PTHR11910">
    <property type="entry name" value="ATP SYNTHASE DELTA CHAIN"/>
    <property type="match status" value="1"/>
</dbReference>
<accession>A0A345PKU5</accession>
<dbReference type="Gene3D" id="1.10.520.20">
    <property type="entry name" value="N-terminal domain of the delta subunit of the F1F0-ATP synthase"/>
    <property type="match status" value="1"/>
</dbReference>
<dbReference type="Pfam" id="PF00213">
    <property type="entry name" value="OSCP"/>
    <property type="match status" value="1"/>
</dbReference>
<proteinExistence type="inferred from homology"/>
<comment type="subcellular location">
    <subcellularLocation>
        <location evidence="8">Cell membrane</location>
        <topology evidence="8">Peripheral membrane protein</topology>
    </subcellularLocation>
    <subcellularLocation>
        <location evidence="1">Membrane</location>
    </subcellularLocation>
</comment>
<evidence type="ECO:0000256" key="6">
    <source>
        <dbReference type="ARBA" id="ARBA00023196"/>
    </source>
</evidence>
<dbReference type="GO" id="GO:0045259">
    <property type="term" value="C:proton-transporting ATP synthase complex"/>
    <property type="evidence" value="ECO:0007669"/>
    <property type="project" value="UniProtKB-KW"/>
</dbReference>
<comment type="function">
    <text evidence="8">This protein is part of the stalk that links CF(0) to CF(1). It either transmits conformational changes from CF(0) to CF(1) or is implicated in proton conduction.</text>
</comment>
<dbReference type="InterPro" id="IPR026015">
    <property type="entry name" value="ATP_synth_OSCP/delta_N_sf"/>
</dbReference>
<dbReference type="HAMAP" id="MF_01416">
    <property type="entry name" value="ATP_synth_delta_bact"/>
    <property type="match status" value="1"/>
</dbReference>
<evidence type="ECO:0000256" key="8">
    <source>
        <dbReference type="HAMAP-Rule" id="MF_01416"/>
    </source>
</evidence>
<comment type="similarity">
    <text evidence="8">Belongs to the ATPase delta chain family.</text>
</comment>
<keyword evidence="5 8" id="KW-0472">Membrane</keyword>
<keyword evidence="4 8" id="KW-0406">Ion transport</keyword>
<organism evidence="9 10">
    <name type="scientific">Oceanobacillus zhaokaii</name>
    <dbReference type="NCBI Taxonomy" id="2052660"/>
    <lineage>
        <taxon>Bacteria</taxon>
        <taxon>Bacillati</taxon>
        <taxon>Bacillota</taxon>
        <taxon>Bacilli</taxon>
        <taxon>Bacillales</taxon>
        <taxon>Bacillaceae</taxon>
        <taxon>Oceanobacillus</taxon>
    </lineage>
</organism>
<dbReference type="NCBIfam" id="TIGR01145">
    <property type="entry name" value="ATP_synt_delta"/>
    <property type="match status" value="1"/>
</dbReference>
<evidence type="ECO:0000256" key="2">
    <source>
        <dbReference type="ARBA" id="ARBA00022448"/>
    </source>
</evidence>
<evidence type="ECO:0000256" key="4">
    <source>
        <dbReference type="ARBA" id="ARBA00023065"/>
    </source>
</evidence>
<evidence type="ECO:0000256" key="3">
    <source>
        <dbReference type="ARBA" id="ARBA00022781"/>
    </source>
</evidence>
<dbReference type="OrthoDB" id="9802471at2"/>
<gene>
    <name evidence="8" type="primary">atpH</name>
    <name evidence="9" type="ORF">CUC15_17515</name>
</gene>
<dbReference type="PROSITE" id="PS00389">
    <property type="entry name" value="ATPASE_DELTA"/>
    <property type="match status" value="1"/>
</dbReference>
<keyword evidence="2 8" id="KW-0813">Transport</keyword>
<keyword evidence="8" id="KW-1003">Cell membrane</keyword>
<keyword evidence="7 8" id="KW-0066">ATP synthesis</keyword>
<protein>
    <recommendedName>
        <fullName evidence="8">ATP synthase subunit delta</fullName>
    </recommendedName>
    <alternativeName>
        <fullName evidence="8">ATP synthase F(1) sector subunit delta</fullName>
    </alternativeName>
    <alternativeName>
        <fullName evidence="8">F-type ATPase subunit delta</fullName>
        <shortName evidence="8">F-ATPase subunit delta</shortName>
    </alternativeName>
</protein>
<dbReference type="AlphaFoldDB" id="A0A345PKU5"/>
<dbReference type="Proteomes" id="UP000253908">
    <property type="component" value="Chromosome"/>
</dbReference>
<evidence type="ECO:0000256" key="1">
    <source>
        <dbReference type="ARBA" id="ARBA00004370"/>
    </source>
</evidence>
<evidence type="ECO:0000313" key="9">
    <source>
        <dbReference type="EMBL" id="AXI10625.1"/>
    </source>
</evidence>
<sequence>MSETVVAKRYAEALFQLGIEKNNLEELVTEFTAVRDVFQDNKELKLFLLHPAVSSEKKKELIAESFTNLQKDVVNTLKLLIDRHRIEIVPTIINEFILLVNNAKGMVEATVYSTRALTENEKYELELSFAKRLNKTAVKFDNKIDSSLIGGIKIRVGNTIYDGSLSGKLKNIERKLKTAN</sequence>
<name>A0A345PKU5_9BACI</name>
<dbReference type="KEGG" id="ocn:CUC15_17515"/>
<evidence type="ECO:0000313" key="10">
    <source>
        <dbReference type="Proteomes" id="UP000253908"/>
    </source>
</evidence>
<dbReference type="GO" id="GO:0005886">
    <property type="term" value="C:plasma membrane"/>
    <property type="evidence" value="ECO:0007669"/>
    <property type="project" value="UniProtKB-SubCell"/>
</dbReference>
<comment type="function">
    <text evidence="8">F(1)F(0) ATP synthase produces ATP from ADP in the presence of a proton or sodium gradient. F-type ATPases consist of two structural domains, F(1) containing the extramembraneous catalytic core and F(0) containing the membrane proton channel, linked together by a central stalk and a peripheral stalk. During catalysis, ATP synthesis in the catalytic domain of F(1) is coupled via a rotary mechanism of the central stalk subunits to proton translocation.</text>
</comment>
<keyword evidence="6 8" id="KW-0139">CF(1)</keyword>
<dbReference type="NCBIfam" id="NF004403">
    <property type="entry name" value="PRK05758.2-4"/>
    <property type="match status" value="1"/>
</dbReference>
<dbReference type="PRINTS" id="PR00125">
    <property type="entry name" value="ATPASEDELTA"/>
</dbReference>
<dbReference type="EMBL" id="CP024848">
    <property type="protein sequence ID" value="AXI10625.1"/>
    <property type="molecule type" value="Genomic_DNA"/>
</dbReference>
<dbReference type="SUPFAM" id="SSF47928">
    <property type="entry name" value="N-terminal domain of the delta subunit of the F1F0-ATP synthase"/>
    <property type="match status" value="1"/>
</dbReference>
<dbReference type="RefSeq" id="WP_114917909.1">
    <property type="nucleotide sequence ID" value="NZ_CP024848.1"/>
</dbReference>
<keyword evidence="3 8" id="KW-0375">Hydrogen ion transport</keyword>
<dbReference type="InterPro" id="IPR000711">
    <property type="entry name" value="ATPase_OSCP/dsu"/>
</dbReference>
<keyword evidence="10" id="KW-1185">Reference proteome</keyword>
<dbReference type="InterPro" id="IPR020781">
    <property type="entry name" value="ATPase_OSCP/d_CS"/>
</dbReference>